<name>A0A3A6U2H0_9GAMM</name>
<evidence type="ECO:0000256" key="1">
    <source>
        <dbReference type="SAM" id="MobiDB-lite"/>
    </source>
</evidence>
<comment type="caution">
    <text evidence="2">The sequence shown here is derived from an EMBL/GenBank/DDBJ whole genome shotgun (WGS) entry which is preliminary data.</text>
</comment>
<dbReference type="EMBL" id="QYYH01000029">
    <property type="protein sequence ID" value="RJY18210.1"/>
    <property type="molecule type" value="Genomic_DNA"/>
</dbReference>
<reference evidence="2 3" key="1">
    <citation type="submission" date="2018-09" db="EMBL/GenBank/DDBJ databases">
        <title>Phylogeny of the Shewanellaceae, and recommendation for two new genera, Pseudoshewanella and Parashewanella.</title>
        <authorList>
            <person name="Wang G."/>
        </authorList>
    </citation>
    <scope>NUCLEOTIDE SEQUENCE [LARGE SCALE GENOMIC DNA]</scope>
    <source>
        <strain evidence="2 3">KCTC 22492</strain>
    </source>
</reference>
<evidence type="ECO:0000313" key="3">
    <source>
        <dbReference type="Proteomes" id="UP000273022"/>
    </source>
</evidence>
<gene>
    <name evidence="2" type="ORF">D5R81_06455</name>
</gene>
<evidence type="ECO:0000313" key="2">
    <source>
        <dbReference type="EMBL" id="RJY18210.1"/>
    </source>
</evidence>
<proteinExistence type="predicted"/>
<feature type="compositionally biased region" description="Low complexity" evidence="1">
    <location>
        <begin position="162"/>
        <end position="180"/>
    </location>
</feature>
<protein>
    <submittedName>
        <fullName evidence="2">Uncharacterized protein</fullName>
    </submittedName>
</protein>
<sequence length="399" mass="44784">MSVGEIAINLNTGAINSLDILSSQNQDSNDTTNVTCHISPKNHKVTLKFKFCTENDGLKIIPSYEGNSKDIIQASTSIAAAWNQLCQLKLQQHKKANQDKTYYSEILALYKISPVERDQMLCAFLNPVQKTYEFKVESTWLPVDFPSSPQQTNDIGSEEETLISMSSSDESEGSTSTSSVENEEIEAFEEFNADEIPKKSEVHLSVHSSSESRISVFRKKMGSKIKSHNPQTTIIANTQEINSAISDRVSLDSTSVLKLIKEHDIDASELKSTLITLQSKLLESKKQEVWFVPIGLSKCGMFDSQHAVLAIIKVDSFCVVESKRLKHHSGVKTLRTNFQAVKDTTNCTRYVAYTAIYLIKHLKNYPDDYDKISELVKNMTEPNQQVLEAIFDELIPDEL</sequence>
<keyword evidence="3" id="KW-1185">Reference proteome</keyword>
<dbReference type="Proteomes" id="UP000273022">
    <property type="component" value="Unassembled WGS sequence"/>
</dbReference>
<feature type="region of interest" description="Disordered" evidence="1">
    <location>
        <begin position="145"/>
        <end position="182"/>
    </location>
</feature>
<organism evidence="2 3">
    <name type="scientific">Parashewanella spongiae</name>
    <dbReference type="NCBI Taxonomy" id="342950"/>
    <lineage>
        <taxon>Bacteria</taxon>
        <taxon>Pseudomonadati</taxon>
        <taxon>Pseudomonadota</taxon>
        <taxon>Gammaproteobacteria</taxon>
        <taxon>Alteromonadales</taxon>
        <taxon>Shewanellaceae</taxon>
        <taxon>Parashewanella</taxon>
    </lineage>
</organism>
<dbReference type="AlphaFoldDB" id="A0A3A6U2H0"/>
<accession>A0A3A6U2H0</accession>
<dbReference type="RefSeq" id="WP_121852838.1">
    <property type="nucleotide sequence ID" value="NZ_CP037952.1"/>
</dbReference>